<dbReference type="Gene3D" id="3.40.1190.20">
    <property type="match status" value="1"/>
</dbReference>
<dbReference type="STRING" id="1147123.SAMN05443428_1116"/>
<name>A0A1T4XPY6_9CLOT</name>
<sequence>MSLVAAISPVTIDILYSGLPRMPKLGEEVCADMFDIQIGGGPPATLITLSKLGIDTKLGTFLSSDNTGRMAEILLEQKGVNYTNLYRGDERAVNVTSVASFPQDRYFLSYFSKVDSKILSDDEVYSFLKGAKVVIGIESHIEVMKKLKEEGTTIVYDVGWSDDLSIEKIKPVLKHVSVFTPNDKEARKIAGTDNVFEALEKIGEYAENVIITLGKNGSIAKSKDKVMYFPPVKGIKAVDTTGAGDNFLAGVIYGIYKGWTIEESVKMGNIVGAYSTTSLGCCSADITIEKAKQYLYGMTCVNIQNEKDIIRYLD</sequence>
<dbReference type="PANTHER" id="PTHR10584:SF166">
    <property type="entry name" value="RIBOKINASE"/>
    <property type="match status" value="1"/>
</dbReference>
<evidence type="ECO:0000256" key="1">
    <source>
        <dbReference type="ARBA" id="ARBA00022679"/>
    </source>
</evidence>
<dbReference type="PROSITE" id="PS00584">
    <property type="entry name" value="PFKB_KINASES_2"/>
    <property type="match status" value="1"/>
</dbReference>
<dbReference type="AlphaFoldDB" id="A0A1T4XPY6"/>
<reference evidence="5" key="1">
    <citation type="submission" date="2017-02" db="EMBL/GenBank/DDBJ databases">
        <authorList>
            <person name="Varghese N."/>
            <person name="Submissions S."/>
        </authorList>
    </citation>
    <scope>NUCLEOTIDE SEQUENCE [LARGE SCALE GENOMIC DNA]</scope>
    <source>
        <strain evidence="5">USBA 833</strain>
    </source>
</reference>
<dbReference type="OrthoDB" id="9788681at2"/>
<feature type="domain" description="Carbohydrate kinase PfkB" evidence="3">
    <location>
        <begin position="37"/>
        <end position="283"/>
    </location>
</feature>
<accession>A0A1T4XPY6</accession>
<protein>
    <submittedName>
        <fullName evidence="4">Sugar or nucleoside kinase, ribokinase family</fullName>
    </submittedName>
</protein>
<dbReference type="Pfam" id="PF00294">
    <property type="entry name" value="PfkB"/>
    <property type="match status" value="1"/>
</dbReference>
<dbReference type="GO" id="GO:0016301">
    <property type="term" value="F:kinase activity"/>
    <property type="evidence" value="ECO:0007669"/>
    <property type="project" value="UniProtKB-KW"/>
</dbReference>
<dbReference type="InterPro" id="IPR011611">
    <property type="entry name" value="PfkB_dom"/>
</dbReference>
<gene>
    <name evidence="4" type="ORF">SAMN05443428_1116</name>
</gene>
<organism evidence="4 5">
    <name type="scientific">Caloramator quimbayensis</name>
    <dbReference type="NCBI Taxonomy" id="1147123"/>
    <lineage>
        <taxon>Bacteria</taxon>
        <taxon>Bacillati</taxon>
        <taxon>Bacillota</taxon>
        <taxon>Clostridia</taxon>
        <taxon>Eubacteriales</taxon>
        <taxon>Clostridiaceae</taxon>
        <taxon>Caloramator</taxon>
    </lineage>
</organism>
<dbReference type="InterPro" id="IPR029056">
    <property type="entry name" value="Ribokinase-like"/>
</dbReference>
<keyword evidence="5" id="KW-1185">Reference proteome</keyword>
<dbReference type="InterPro" id="IPR002173">
    <property type="entry name" value="Carboh/pur_kinase_PfkB_CS"/>
</dbReference>
<keyword evidence="1" id="KW-0808">Transferase</keyword>
<keyword evidence="2 4" id="KW-0418">Kinase</keyword>
<dbReference type="EMBL" id="FUYH01000011">
    <property type="protein sequence ID" value="SKA91155.1"/>
    <property type="molecule type" value="Genomic_DNA"/>
</dbReference>
<proteinExistence type="predicted"/>
<evidence type="ECO:0000313" key="4">
    <source>
        <dbReference type="EMBL" id="SKA91155.1"/>
    </source>
</evidence>
<dbReference type="PANTHER" id="PTHR10584">
    <property type="entry name" value="SUGAR KINASE"/>
    <property type="match status" value="1"/>
</dbReference>
<evidence type="ECO:0000256" key="2">
    <source>
        <dbReference type="ARBA" id="ARBA00022777"/>
    </source>
</evidence>
<dbReference type="SUPFAM" id="SSF53613">
    <property type="entry name" value="Ribokinase-like"/>
    <property type="match status" value="1"/>
</dbReference>
<dbReference type="RefSeq" id="WP_078696658.1">
    <property type="nucleotide sequence ID" value="NZ_FUYH01000011.1"/>
</dbReference>
<evidence type="ECO:0000313" key="5">
    <source>
        <dbReference type="Proteomes" id="UP000190105"/>
    </source>
</evidence>
<dbReference type="Proteomes" id="UP000190105">
    <property type="component" value="Unassembled WGS sequence"/>
</dbReference>
<evidence type="ECO:0000259" key="3">
    <source>
        <dbReference type="Pfam" id="PF00294"/>
    </source>
</evidence>